<dbReference type="KEGG" id="dai:Desaci_4341"/>
<dbReference type="Proteomes" id="UP000002892">
    <property type="component" value="Chromosome"/>
</dbReference>
<keyword evidence="3" id="KW-1185">Reference proteome</keyword>
<dbReference type="RefSeq" id="WP_014829177.1">
    <property type="nucleotide sequence ID" value="NC_018068.1"/>
</dbReference>
<dbReference type="OrthoDB" id="1798932at2"/>
<organism evidence="2 3">
    <name type="scientific">Desulfosporosinus acidiphilus (strain DSM 22704 / JCM 16185 / SJ4)</name>
    <dbReference type="NCBI Taxonomy" id="646529"/>
    <lineage>
        <taxon>Bacteria</taxon>
        <taxon>Bacillati</taxon>
        <taxon>Bacillota</taxon>
        <taxon>Clostridia</taxon>
        <taxon>Eubacteriales</taxon>
        <taxon>Desulfitobacteriaceae</taxon>
        <taxon>Desulfosporosinus</taxon>
    </lineage>
</organism>
<evidence type="ECO:0000256" key="1">
    <source>
        <dbReference type="SAM" id="SignalP"/>
    </source>
</evidence>
<accession>I4DBL7</accession>
<evidence type="ECO:0000313" key="3">
    <source>
        <dbReference type="Proteomes" id="UP000002892"/>
    </source>
</evidence>
<feature type="signal peptide" evidence="1">
    <location>
        <begin position="1"/>
        <end position="29"/>
    </location>
</feature>
<proteinExistence type="predicted"/>
<evidence type="ECO:0000313" key="2">
    <source>
        <dbReference type="EMBL" id="AFM43191.1"/>
    </source>
</evidence>
<dbReference type="eggNOG" id="ENOG502ZHB7">
    <property type="taxonomic scope" value="Bacteria"/>
</dbReference>
<sequence length="148" mass="16229">MKKSVYFLILLLVLATVVSCGTKSPASNANTTSNANTNSSAANKTNASTKITYTKEFTYLPSYNDTKATTYTPSSTKQPLGKAVYYIQNTTDTKVFEDYEALFKKDGWTITKEQKVTSFSAKKQDHVANILISILSGTKTIILTVDSK</sequence>
<evidence type="ECO:0008006" key="4">
    <source>
        <dbReference type="Google" id="ProtNLM"/>
    </source>
</evidence>
<dbReference type="PROSITE" id="PS51257">
    <property type="entry name" value="PROKAR_LIPOPROTEIN"/>
    <property type="match status" value="1"/>
</dbReference>
<name>I4DBL7_DESAJ</name>
<dbReference type="HOGENOM" id="CLU_1755875_0_0_9"/>
<dbReference type="EMBL" id="CP003639">
    <property type="protein sequence ID" value="AFM43191.1"/>
    <property type="molecule type" value="Genomic_DNA"/>
</dbReference>
<gene>
    <name evidence="2" type="ordered locus">Desaci_4341</name>
</gene>
<protein>
    <recommendedName>
        <fullName evidence="4">Lipoprotein</fullName>
    </recommendedName>
</protein>
<reference evidence="2 3" key="1">
    <citation type="journal article" date="2012" name="J. Bacteriol.">
        <title>Complete genome sequences of Desulfosporosinus orientis DSM765T, Desulfosporosinus youngiae DSM17734T, Desulfosporosinus meridiei DSM13257T, and Desulfosporosinus acidiphilus DSM22704T.</title>
        <authorList>
            <person name="Pester M."/>
            <person name="Brambilla E."/>
            <person name="Alazard D."/>
            <person name="Rattei T."/>
            <person name="Weinmaier T."/>
            <person name="Han J."/>
            <person name="Lucas S."/>
            <person name="Lapidus A."/>
            <person name="Cheng J.F."/>
            <person name="Goodwin L."/>
            <person name="Pitluck S."/>
            <person name="Peters L."/>
            <person name="Ovchinnikova G."/>
            <person name="Teshima H."/>
            <person name="Detter J.C."/>
            <person name="Han C.S."/>
            <person name="Tapia R."/>
            <person name="Land M.L."/>
            <person name="Hauser L."/>
            <person name="Kyrpides N.C."/>
            <person name="Ivanova N.N."/>
            <person name="Pagani I."/>
            <person name="Huntmann M."/>
            <person name="Wei C.L."/>
            <person name="Davenport K.W."/>
            <person name="Daligault H."/>
            <person name="Chain P.S."/>
            <person name="Chen A."/>
            <person name="Mavromatis K."/>
            <person name="Markowitz V."/>
            <person name="Szeto E."/>
            <person name="Mikhailova N."/>
            <person name="Pati A."/>
            <person name="Wagner M."/>
            <person name="Woyke T."/>
            <person name="Ollivier B."/>
            <person name="Klenk H.P."/>
            <person name="Spring S."/>
            <person name="Loy A."/>
        </authorList>
    </citation>
    <scope>NUCLEOTIDE SEQUENCE [LARGE SCALE GENOMIC DNA]</scope>
    <source>
        <strain evidence="3">DSM 22704 / JCM 16185 / SJ4</strain>
    </source>
</reference>
<keyword evidence="1" id="KW-0732">Signal</keyword>
<dbReference type="STRING" id="646529.Desaci_4341"/>
<feature type="chain" id="PRO_5038892160" description="Lipoprotein" evidence="1">
    <location>
        <begin position="30"/>
        <end position="148"/>
    </location>
</feature>
<dbReference type="AlphaFoldDB" id="I4DBL7"/>